<name>A0A916U7L7_9ACTN</name>
<keyword evidence="2" id="KW-1185">Reference proteome</keyword>
<comment type="caution">
    <text evidence="1">The sequence shown here is derived from an EMBL/GenBank/DDBJ whole genome shotgun (WGS) entry which is preliminary data.</text>
</comment>
<evidence type="ECO:0000313" key="2">
    <source>
        <dbReference type="Proteomes" id="UP000641514"/>
    </source>
</evidence>
<sequence length="364" mass="41187">MILNRIPGKQKATNTPILADVATPDDDRTPTSADKMLAAFTSYITEKLTGDNFVELIHSEVDYALASAAQLTLGEVITCEQVTDVALKYASEWRIKGAIPELAGEIATRVYKRTVNEADEQIADVVDDHHFADFAEKLTSLPAFRHLVEGIYESPLTANWVAWFMYRFAIDTLRHQRDVARRIPGLSSLVDISGRIGSRVAPGVSDAAELRFREFTERAAHYLISQRKSADGTVDHEPIVDAALEMWDEHSHDPVKSLIATISTDDIEDFLILGFEFWRDFRRTSYFRQIVSEGVGYFFEKYSDATLAEILDEVGVTRDDMIEEALRFAPRVLEVTIDNGMLRNLIERHFAPFLEQDEVARLLR</sequence>
<protein>
    <submittedName>
        <fullName evidence="1">Uncharacterized protein</fullName>
    </submittedName>
</protein>
<gene>
    <name evidence="1" type="ORF">GCM10011410_13940</name>
</gene>
<dbReference type="EMBL" id="BMJH01000001">
    <property type="protein sequence ID" value="GGC62726.1"/>
    <property type="molecule type" value="Genomic_DNA"/>
</dbReference>
<organism evidence="1 2">
    <name type="scientific">Hoyosella rhizosphaerae</name>
    <dbReference type="NCBI Taxonomy" id="1755582"/>
    <lineage>
        <taxon>Bacteria</taxon>
        <taxon>Bacillati</taxon>
        <taxon>Actinomycetota</taxon>
        <taxon>Actinomycetes</taxon>
        <taxon>Mycobacteriales</taxon>
        <taxon>Hoyosellaceae</taxon>
        <taxon>Hoyosella</taxon>
    </lineage>
</organism>
<reference evidence="1" key="1">
    <citation type="journal article" date="2014" name="Int. J. Syst. Evol. Microbiol.">
        <title>Complete genome sequence of Corynebacterium casei LMG S-19264T (=DSM 44701T), isolated from a smear-ripened cheese.</title>
        <authorList>
            <consortium name="US DOE Joint Genome Institute (JGI-PGF)"/>
            <person name="Walter F."/>
            <person name="Albersmeier A."/>
            <person name="Kalinowski J."/>
            <person name="Ruckert C."/>
        </authorList>
    </citation>
    <scope>NUCLEOTIDE SEQUENCE</scope>
    <source>
        <strain evidence="1">CGMCC 1.15478</strain>
    </source>
</reference>
<reference evidence="1" key="2">
    <citation type="submission" date="2020-09" db="EMBL/GenBank/DDBJ databases">
        <authorList>
            <person name="Sun Q."/>
            <person name="Zhou Y."/>
        </authorList>
    </citation>
    <scope>NUCLEOTIDE SEQUENCE</scope>
    <source>
        <strain evidence="1">CGMCC 1.15478</strain>
    </source>
</reference>
<dbReference type="AlphaFoldDB" id="A0A916U7L7"/>
<evidence type="ECO:0000313" key="1">
    <source>
        <dbReference type="EMBL" id="GGC62726.1"/>
    </source>
</evidence>
<accession>A0A916U7L7</accession>
<proteinExistence type="predicted"/>
<dbReference type="Proteomes" id="UP000641514">
    <property type="component" value="Unassembled WGS sequence"/>
</dbReference>